<dbReference type="InterPro" id="IPR011545">
    <property type="entry name" value="DEAD/DEAH_box_helicase_dom"/>
</dbReference>
<dbReference type="GO" id="GO:0036297">
    <property type="term" value="P:interstrand cross-link repair"/>
    <property type="evidence" value="ECO:0007669"/>
    <property type="project" value="TreeGrafter"/>
</dbReference>
<dbReference type="PROSITE" id="PS51192">
    <property type="entry name" value="HELICASE_ATP_BIND_1"/>
    <property type="match status" value="1"/>
</dbReference>
<organism evidence="5 6">
    <name type="scientific">Candidatus Nanoclepta minutus</name>
    <dbReference type="NCBI Taxonomy" id="1940235"/>
    <lineage>
        <taxon>Archaea</taxon>
        <taxon>Nanobdellota</taxon>
        <taxon>Candidatus Nanoclepta</taxon>
    </lineage>
</organism>
<evidence type="ECO:0000313" key="5">
    <source>
        <dbReference type="EMBL" id="RIB35704.1"/>
    </source>
</evidence>
<dbReference type="SMART" id="SM00487">
    <property type="entry name" value="DEXDc"/>
    <property type="match status" value="1"/>
</dbReference>
<evidence type="ECO:0008006" key="7">
    <source>
        <dbReference type="Google" id="ProtNLM"/>
    </source>
</evidence>
<comment type="caution">
    <text evidence="5">The sequence shown here is derived from an EMBL/GenBank/DDBJ whole genome shotgun (WGS) entry which is preliminary data.</text>
</comment>
<evidence type="ECO:0000259" key="4">
    <source>
        <dbReference type="PROSITE" id="PS51194"/>
    </source>
</evidence>
<dbReference type="PROSITE" id="PS51194">
    <property type="entry name" value="HELICASE_CTER"/>
    <property type="match status" value="1"/>
</dbReference>
<sequence length="858" mass="100910">MIDEIRKEFSDNVIGVEKIPGREPSFEDYNFENREINSFLDRVGINLYKHQKESLEILYSGKNLVLTTPTASGKSLVFRLYILDRFLSNPQKTYLLIYPMRALLYDQYEKFLELLKSFEDFFNRKIDIRIGLLLGDLSYKEKEKLSKEKPHIIFTTVDNLHLFLLKNHEKFHYFFRNLDLIVVDELHSYRGVFGTNSALVFRRLIRLLKFLYRNSSFKILSLSATLSNAKAFAEKIFGLEFSSISENYSRTYDRWIVGIDPKTVGPRVILKRLIRVLLENKLKSLVFLESKKGVEKYKMLIEDLDSSNLVFTYKASYLRDIRRDIERKFKNNEYLILLTTSALELGIDIGDINVVANYGIPRDGIFSLIQRFGRCGRISEGINIIMFKRDALDLYYSINFKELVEKIKRNDIEDIPVNLFNEKIKRKHLLYMISEFGRLDISILDDEERKILRSLIEEGRVKIVKDQIFGKEYAVLIGKVIYTGLRNISDKVYYVIDLSSYDAVKNVKKESSAFRIANMLKSRGEIIEEIDESAFYEYLLPGMVYYSLGKSYRSVAVHSAGNINFVIVQREEGNVETEPLYNEDVRILEKYKEKSLGDWKVCYGMIEVNREYLGYIERIKLGSGYNQDIIYYEKPIRRRFTTKSIWIEIPEEYSEIENDYLKIWKNKIIKHLKNKKYNISYEELYNFSTTIIKDYFYEKYRGLSSKKIREIINKFLEDRGIKDKRLSFYLKKLVDYQVAFRSGLHAIEHNIIKISPIVTYIDSRELGGFSYTSHPQTGKPVIFIYEGYENGVGLAETLYDNIENLINRSIESLNSCKCLDGCPRCIYSSKCGNFNEYLDKYSARLIYSKFYMKVKGFK</sequence>
<evidence type="ECO:0000256" key="1">
    <source>
        <dbReference type="ARBA" id="ARBA00022741"/>
    </source>
</evidence>
<dbReference type="Pfam" id="PF09369">
    <property type="entry name" value="MZB"/>
    <property type="match status" value="1"/>
</dbReference>
<dbReference type="GO" id="GO:0003676">
    <property type="term" value="F:nucleic acid binding"/>
    <property type="evidence" value="ECO:0007669"/>
    <property type="project" value="InterPro"/>
</dbReference>
<dbReference type="GO" id="GO:0005524">
    <property type="term" value="F:ATP binding"/>
    <property type="evidence" value="ECO:0007669"/>
    <property type="project" value="UniProtKB-KW"/>
</dbReference>
<reference evidence="5 6" key="1">
    <citation type="journal article" date="2018" name="Syst. Appl. Microbiol.">
        <title>A new symbiotic nanoarchaeote (Candidatus Nanoclepta minutus) and its host (Zestosphaera tikiterensis gen. nov., sp. nov.) from a New Zealand hot spring.</title>
        <authorList>
            <person name="St John E."/>
            <person name="Liu Y."/>
            <person name="Podar M."/>
            <person name="Stott M.B."/>
            <person name="Meneghin J."/>
            <person name="Chen Z."/>
            <person name="Lagutin K."/>
            <person name="Mitchell K."/>
            <person name="Reysenbach A.L."/>
        </authorList>
    </citation>
    <scope>NUCLEOTIDE SEQUENCE [LARGE SCALE GENOMIC DNA]</scope>
    <source>
        <strain evidence="5">NZ3</strain>
    </source>
</reference>
<keyword evidence="1" id="KW-0547">Nucleotide-binding</keyword>
<evidence type="ECO:0000259" key="3">
    <source>
        <dbReference type="PROSITE" id="PS51192"/>
    </source>
</evidence>
<feature type="domain" description="Helicase C-terminal" evidence="4">
    <location>
        <begin position="269"/>
        <end position="423"/>
    </location>
</feature>
<dbReference type="GO" id="GO:0043138">
    <property type="term" value="F:3'-5' DNA helicase activity"/>
    <property type="evidence" value="ECO:0007669"/>
    <property type="project" value="TreeGrafter"/>
</dbReference>
<protein>
    <recommendedName>
        <fullName evidence="7">ATP-dependent helicase</fullName>
    </recommendedName>
</protein>
<dbReference type="EMBL" id="MWMI01000001">
    <property type="protein sequence ID" value="RIB35704.1"/>
    <property type="molecule type" value="Genomic_DNA"/>
</dbReference>
<proteinExistence type="predicted"/>
<dbReference type="SUPFAM" id="SSF52540">
    <property type="entry name" value="P-loop containing nucleoside triphosphate hydrolases"/>
    <property type="match status" value="1"/>
</dbReference>
<dbReference type="InterPro" id="IPR027417">
    <property type="entry name" value="P-loop_NTPase"/>
</dbReference>
<dbReference type="PANTHER" id="PTHR47957:SF3">
    <property type="entry name" value="ATP-DEPENDENT HELICASE HRQ1"/>
    <property type="match status" value="1"/>
</dbReference>
<dbReference type="Pfam" id="PF00270">
    <property type="entry name" value="DEAD"/>
    <property type="match status" value="1"/>
</dbReference>
<evidence type="ECO:0000313" key="6">
    <source>
        <dbReference type="Proteomes" id="UP000266622"/>
    </source>
</evidence>
<accession>A0A397WNP0</accession>
<dbReference type="InterPro" id="IPR018973">
    <property type="entry name" value="MZB"/>
</dbReference>
<dbReference type="AlphaFoldDB" id="A0A397WNP0"/>
<dbReference type="Gene3D" id="3.40.50.300">
    <property type="entry name" value="P-loop containing nucleotide triphosphate hydrolases"/>
    <property type="match status" value="2"/>
</dbReference>
<gene>
    <name evidence="5" type="ORF">BXU00_01035</name>
</gene>
<feature type="domain" description="Helicase ATP-binding" evidence="3">
    <location>
        <begin position="55"/>
        <end position="244"/>
    </location>
</feature>
<keyword evidence="2" id="KW-0067">ATP-binding</keyword>
<dbReference type="Pfam" id="PF00271">
    <property type="entry name" value="Helicase_C"/>
    <property type="match status" value="1"/>
</dbReference>
<dbReference type="PANTHER" id="PTHR47957">
    <property type="entry name" value="ATP-DEPENDENT HELICASE HRQ1"/>
    <property type="match status" value="1"/>
</dbReference>
<evidence type="ECO:0000256" key="2">
    <source>
        <dbReference type="ARBA" id="ARBA00022840"/>
    </source>
</evidence>
<dbReference type="GO" id="GO:0006289">
    <property type="term" value="P:nucleotide-excision repair"/>
    <property type="evidence" value="ECO:0007669"/>
    <property type="project" value="TreeGrafter"/>
</dbReference>
<dbReference type="SMART" id="SM00490">
    <property type="entry name" value="HELICc"/>
    <property type="match status" value="1"/>
</dbReference>
<dbReference type="Proteomes" id="UP000266622">
    <property type="component" value="Unassembled WGS sequence"/>
</dbReference>
<dbReference type="InterPro" id="IPR014001">
    <property type="entry name" value="Helicase_ATP-bd"/>
</dbReference>
<name>A0A397WNP0_9ARCH</name>
<dbReference type="InterPro" id="IPR001650">
    <property type="entry name" value="Helicase_C-like"/>
</dbReference>